<dbReference type="SUPFAM" id="SSF55154">
    <property type="entry name" value="CYTH-like phosphatases"/>
    <property type="match status" value="1"/>
</dbReference>
<reference evidence="1" key="1">
    <citation type="journal article" date="2015" name="Nature">
        <title>Complex archaea that bridge the gap between prokaryotes and eukaryotes.</title>
        <authorList>
            <person name="Spang A."/>
            <person name="Saw J.H."/>
            <person name="Jorgensen S.L."/>
            <person name="Zaremba-Niedzwiedzka K."/>
            <person name="Martijn J."/>
            <person name="Lind A.E."/>
            <person name="van Eijk R."/>
            <person name="Schleper C."/>
            <person name="Guy L."/>
            <person name="Ettema T.J."/>
        </authorList>
    </citation>
    <scope>NUCLEOTIDE SEQUENCE</scope>
</reference>
<dbReference type="Gene3D" id="2.40.320.10">
    <property type="entry name" value="Hypothetical Protein Pfu-838710-001"/>
    <property type="match status" value="1"/>
</dbReference>
<dbReference type="EMBL" id="LAZR01058268">
    <property type="protein sequence ID" value="KKK70267.1"/>
    <property type="molecule type" value="Genomic_DNA"/>
</dbReference>
<dbReference type="InterPro" id="IPR033469">
    <property type="entry name" value="CYTH-like_dom_sf"/>
</dbReference>
<comment type="caution">
    <text evidence="1">The sequence shown here is derived from an EMBL/GenBank/DDBJ whole genome shotgun (WGS) entry which is preliminary data.</text>
</comment>
<dbReference type="AlphaFoldDB" id="A0A0F8XMI8"/>
<protein>
    <recommendedName>
        <fullName evidence="2">CYTH domain-containing protein</fullName>
    </recommendedName>
</protein>
<organism evidence="1">
    <name type="scientific">marine sediment metagenome</name>
    <dbReference type="NCBI Taxonomy" id="412755"/>
    <lineage>
        <taxon>unclassified sequences</taxon>
        <taxon>metagenomes</taxon>
        <taxon>ecological metagenomes</taxon>
    </lineage>
</organism>
<gene>
    <name evidence="1" type="ORF">LCGC14_2925720</name>
</gene>
<dbReference type="PANTHER" id="PTHR40114:SF1">
    <property type="entry name" value="SLR0698 PROTEIN"/>
    <property type="match status" value="1"/>
</dbReference>
<evidence type="ECO:0008006" key="2">
    <source>
        <dbReference type="Google" id="ProtNLM"/>
    </source>
</evidence>
<dbReference type="PANTHER" id="PTHR40114">
    <property type="entry name" value="SLR0698 PROTEIN"/>
    <property type="match status" value="1"/>
</dbReference>
<name>A0A0F8XMI8_9ZZZZ</name>
<proteinExistence type="predicted"/>
<sequence>MGTEIERKFLVDVDKLKKYAYPKGDDGVLEIEQAYIVSRTDVSVRARITSNPNLKDAMWYEPTAELGVKLGDGPIRMEFEQEINLSEAEDLISQYPSLHKIRYIFKISGSDRYEIELGDIDEEIELPNWVDEEITYNPEYLNCNLVK</sequence>
<evidence type="ECO:0000313" key="1">
    <source>
        <dbReference type="EMBL" id="KKK70267.1"/>
    </source>
</evidence>
<dbReference type="InterPro" id="IPR012042">
    <property type="entry name" value="NeuTTM/CthTTM-like"/>
</dbReference>
<dbReference type="PIRSF" id="PIRSF016487">
    <property type="entry name" value="CYTH_UCP016487"/>
    <property type="match status" value="1"/>
</dbReference>
<accession>A0A0F8XMI8</accession>